<keyword evidence="2" id="KW-1185">Reference proteome</keyword>
<dbReference type="Pfam" id="PF16977">
    <property type="entry name" value="ApeC"/>
    <property type="match status" value="1"/>
</dbReference>
<evidence type="ECO:0000313" key="3">
    <source>
        <dbReference type="RefSeq" id="XP_022289832.1"/>
    </source>
</evidence>
<dbReference type="InterPro" id="IPR031569">
    <property type="entry name" value="ApeC"/>
</dbReference>
<dbReference type="AlphaFoldDB" id="A0A8B8AEB5"/>
<name>A0A8B8AEB5_CRAVI</name>
<dbReference type="InterPro" id="IPR020864">
    <property type="entry name" value="MACPF"/>
</dbReference>
<dbReference type="Proteomes" id="UP000694844">
    <property type="component" value="Chromosome 6"/>
</dbReference>
<dbReference type="PANTHER" id="PTHR19324">
    <property type="entry name" value="PERFORIN-LIKE PROTEIN 1"/>
    <property type="match status" value="1"/>
</dbReference>
<protein>
    <submittedName>
        <fullName evidence="3">Uncharacterized protein LOC111101591</fullName>
    </submittedName>
</protein>
<evidence type="ECO:0000313" key="2">
    <source>
        <dbReference type="Proteomes" id="UP000694844"/>
    </source>
</evidence>
<accession>A0A8B8AEB5</accession>
<sequence length="577" mass="64299">MITMCLGSILKHFALCKSPFLLLFSLTFPGFVLNARTTSDDLYLGVGYNLIRGNPDGGEWAKLGQDPGLQLTRNVLETSVDGSSYVKRTAYPQCTHMASTALFYDPDSYQDYLLHYISITESGTSAVSTYAFSASPLYQDIKQRMLTQHDVFRDEITSCTSEHARYVLPVVPTERNLVTSEFAHDACGLPLAYDATSYNSFIDRWGTHVTMEVDLGSRNVSRYRLSVADLAAYLLETGHNGASVLKAEPLYGYGSLVQLNMSHMHHSDFPKLQHGSHLTDFSTGSPTLAPISWSMIPISDVMDDKYWRVMGDLTDSGICKEINLTVWKANLQRALGEYATSISGETPTSLEIKLPVTWPSGTYGLYMPVSGCPTDPARFQTGYVTQDTEDRSNSNQWTAGIHMQGPMSHGAITTRFCVRQTPETNDYNRAWPRGNYCIAKKGNCPYGFASGYLHWDDEDVGNDNHHGGVLPDGTFSSNTDIHYCCRQDGHPNTEILLPIDKPFYLQRFTSECQQVLGMRVQQEFIFFDDEDSANKDKCGGSHPYADSGCDHGNVRLYFCYYSPKPNQTEILIPSIVG</sequence>
<evidence type="ECO:0000259" key="1">
    <source>
        <dbReference type="PROSITE" id="PS51412"/>
    </source>
</evidence>
<dbReference type="RefSeq" id="XP_022289832.1">
    <property type="nucleotide sequence ID" value="XM_022434124.1"/>
</dbReference>
<feature type="domain" description="MACPF" evidence="1">
    <location>
        <begin position="27"/>
        <end position="361"/>
    </location>
</feature>
<reference evidence="3" key="1">
    <citation type="submission" date="2025-08" db="UniProtKB">
        <authorList>
            <consortium name="RefSeq"/>
        </authorList>
    </citation>
    <scope>IDENTIFICATION</scope>
    <source>
        <tissue evidence="3">Whole sample</tissue>
    </source>
</reference>
<dbReference type="OrthoDB" id="1366754at2759"/>
<dbReference type="Pfam" id="PF01823">
    <property type="entry name" value="MACPF"/>
    <property type="match status" value="1"/>
</dbReference>
<dbReference type="KEGG" id="cvn:111101591"/>
<dbReference type="PROSITE" id="PS51412">
    <property type="entry name" value="MACPF_2"/>
    <property type="match status" value="1"/>
</dbReference>
<proteinExistence type="predicted"/>
<dbReference type="GeneID" id="111101591"/>
<organism evidence="2 3">
    <name type="scientific">Crassostrea virginica</name>
    <name type="common">Eastern oyster</name>
    <dbReference type="NCBI Taxonomy" id="6565"/>
    <lineage>
        <taxon>Eukaryota</taxon>
        <taxon>Metazoa</taxon>
        <taxon>Spiralia</taxon>
        <taxon>Lophotrochozoa</taxon>
        <taxon>Mollusca</taxon>
        <taxon>Bivalvia</taxon>
        <taxon>Autobranchia</taxon>
        <taxon>Pteriomorphia</taxon>
        <taxon>Ostreida</taxon>
        <taxon>Ostreoidea</taxon>
        <taxon>Ostreidae</taxon>
        <taxon>Crassostrea</taxon>
    </lineage>
</organism>
<gene>
    <name evidence="3" type="primary">LOC111101591</name>
</gene>
<dbReference type="PANTHER" id="PTHR19324:SF33">
    <property type="entry name" value="MUCIN-5AC"/>
    <property type="match status" value="1"/>
</dbReference>